<gene>
    <name evidence="2" type="ORF">DFQ12_4679</name>
</gene>
<dbReference type="Proteomes" id="UP000286246">
    <property type="component" value="Unassembled WGS sequence"/>
</dbReference>
<evidence type="ECO:0000256" key="1">
    <source>
        <dbReference type="SAM" id="Phobius"/>
    </source>
</evidence>
<dbReference type="RefSeq" id="WP_120261333.1">
    <property type="nucleotide sequence ID" value="NZ_RAPY01000005.1"/>
</dbReference>
<sequence>MTENQHHINKCKELIEEKVGWGSSAGWQSQDFDNLSELIYKQTNVVLSTSTLKRIWGKVQYNSNPNLSTLDALAKFSGFSNWRTLTSSIPIADQNNKEELKRRPPAKIAYGCLILLILTGFLIGINRFQGKSTNELSYRKISFSSKPVTTGVPNTVIFEYDASHSNADSVFIQQNWDSKRRIKVDKNRHEHASTYYRPGYYRAKLVLNDSIVKEHDIFIESEDWMGFITKEPIPMYLPKEMIDHGDWQGLKQQDIPQSTNNYNSEIPEFVLTQVSRGWNIDSKNFTLSLAIQNTYQQLNAPCQQSGITLLGTDGIIMIPLSKPGCVGELQLWIGEQLLDGTSNNLSAFGVDFSSPVAVKCVSKSGKIKIELNDKLAYQGLFPTGIGKIVGVRVFFQGSGLIKSFDIRDTAVLPH</sequence>
<proteinExistence type="predicted"/>
<accession>A0A420AMC2</accession>
<evidence type="ECO:0000313" key="3">
    <source>
        <dbReference type="Proteomes" id="UP000286246"/>
    </source>
</evidence>
<dbReference type="OrthoDB" id="639802at2"/>
<name>A0A420AMC2_SPHD1</name>
<dbReference type="AlphaFoldDB" id="A0A420AMC2"/>
<organism evidence="2 3">
    <name type="scientific">Sphingobacterium detergens</name>
    <dbReference type="NCBI Taxonomy" id="1145106"/>
    <lineage>
        <taxon>Bacteria</taxon>
        <taxon>Pseudomonadati</taxon>
        <taxon>Bacteroidota</taxon>
        <taxon>Sphingobacteriia</taxon>
        <taxon>Sphingobacteriales</taxon>
        <taxon>Sphingobacteriaceae</taxon>
        <taxon>Sphingobacterium</taxon>
    </lineage>
</organism>
<keyword evidence="1" id="KW-0812">Transmembrane</keyword>
<dbReference type="EMBL" id="RAPY01000005">
    <property type="protein sequence ID" value="RKE45599.1"/>
    <property type="molecule type" value="Genomic_DNA"/>
</dbReference>
<comment type="caution">
    <text evidence="2">The sequence shown here is derived from an EMBL/GenBank/DDBJ whole genome shotgun (WGS) entry which is preliminary data.</text>
</comment>
<evidence type="ECO:0000313" key="2">
    <source>
        <dbReference type="EMBL" id="RKE45599.1"/>
    </source>
</evidence>
<keyword evidence="1" id="KW-0472">Membrane</keyword>
<evidence type="ECO:0008006" key="4">
    <source>
        <dbReference type="Google" id="ProtNLM"/>
    </source>
</evidence>
<feature type="transmembrane region" description="Helical" evidence="1">
    <location>
        <begin position="108"/>
        <end position="125"/>
    </location>
</feature>
<protein>
    <recommendedName>
        <fullName evidence="4">PKD domain-containing protein</fullName>
    </recommendedName>
</protein>
<keyword evidence="3" id="KW-1185">Reference proteome</keyword>
<keyword evidence="1" id="KW-1133">Transmembrane helix</keyword>
<reference evidence="2 3" key="1">
    <citation type="submission" date="2018-09" db="EMBL/GenBank/DDBJ databases">
        <title>Genomic Encyclopedia of Type Strains, Phase III (KMG-III): the genomes of soil and plant-associated and newly described type strains.</title>
        <authorList>
            <person name="Whitman W."/>
        </authorList>
    </citation>
    <scope>NUCLEOTIDE SEQUENCE [LARGE SCALE GENOMIC DNA]</scope>
    <source>
        <strain evidence="2 3">CECT 7938</strain>
    </source>
</reference>